<organism evidence="2 3">
    <name type="scientific">Rubritalea squalenifaciens DSM 18772</name>
    <dbReference type="NCBI Taxonomy" id="1123071"/>
    <lineage>
        <taxon>Bacteria</taxon>
        <taxon>Pseudomonadati</taxon>
        <taxon>Verrucomicrobiota</taxon>
        <taxon>Verrucomicrobiia</taxon>
        <taxon>Verrucomicrobiales</taxon>
        <taxon>Rubritaleaceae</taxon>
        <taxon>Rubritalea</taxon>
    </lineage>
</organism>
<evidence type="ECO:0000256" key="1">
    <source>
        <dbReference type="SAM" id="SignalP"/>
    </source>
</evidence>
<dbReference type="InterPro" id="IPR013424">
    <property type="entry name" value="Ice-binding_C"/>
</dbReference>
<keyword evidence="1" id="KW-0732">Signal</keyword>
<dbReference type="AlphaFoldDB" id="A0A1M6M7V0"/>
<gene>
    <name evidence="2" type="ORF">SAMN02745181_2638</name>
</gene>
<evidence type="ECO:0000313" key="2">
    <source>
        <dbReference type="EMBL" id="SHJ79526.1"/>
    </source>
</evidence>
<proteinExistence type="predicted"/>
<dbReference type="EMBL" id="FQYR01000004">
    <property type="protein sequence ID" value="SHJ79526.1"/>
    <property type="molecule type" value="Genomic_DNA"/>
</dbReference>
<dbReference type="STRING" id="1123071.SAMN02745181_2638"/>
<feature type="signal peptide" evidence="1">
    <location>
        <begin position="1"/>
        <end position="20"/>
    </location>
</feature>
<protein>
    <submittedName>
        <fullName evidence="2">PEP-CTERM protein-sorting domain-containing protein</fullName>
    </submittedName>
</protein>
<evidence type="ECO:0000313" key="3">
    <source>
        <dbReference type="Proteomes" id="UP000184510"/>
    </source>
</evidence>
<dbReference type="RefSeq" id="WP_143184205.1">
    <property type="nucleotide sequence ID" value="NZ_FQYR01000004.1"/>
</dbReference>
<dbReference type="Gene3D" id="2.60.120.260">
    <property type="entry name" value="Galactose-binding domain-like"/>
    <property type="match status" value="1"/>
</dbReference>
<keyword evidence="3" id="KW-1185">Reference proteome</keyword>
<dbReference type="Proteomes" id="UP000184510">
    <property type="component" value="Unassembled WGS sequence"/>
</dbReference>
<feature type="chain" id="PRO_5013042378" evidence="1">
    <location>
        <begin position="21"/>
        <end position="219"/>
    </location>
</feature>
<sequence length="219" mass="22862">MKIKHTLMVCLLALASSAHAALVTLQNHSFEDGPLPNEPTASTTYNSSVPDGWTGLGGPIGAQWEVTPPDGIDGDIYIYLQGGSTVVSGIAQAFTFNFSAGDVFTLTMAGRTASGSANQFVFDIRSTDTIGDAGAGDSLIGGPQTSSEMNSAFADYDVSGVATEGGTNAYLVIYREEGQSGQMRWDNVRLDVSAASVPEPSSAALVGLSGLMLVMRRRR</sequence>
<dbReference type="InParanoid" id="A0A1M6M7V0"/>
<accession>A0A1M6M7V0</accession>
<name>A0A1M6M7V0_9BACT</name>
<dbReference type="NCBIfam" id="TIGR02595">
    <property type="entry name" value="PEP_CTERM"/>
    <property type="match status" value="1"/>
</dbReference>
<reference evidence="2 3" key="1">
    <citation type="submission" date="2016-11" db="EMBL/GenBank/DDBJ databases">
        <authorList>
            <person name="Jaros S."/>
            <person name="Januszkiewicz K."/>
            <person name="Wedrychowicz H."/>
        </authorList>
    </citation>
    <scope>NUCLEOTIDE SEQUENCE [LARGE SCALE GENOMIC DNA]</scope>
    <source>
        <strain evidence="2 3">DSM 18772</strain>
    </source>
</reference>